<dbReference type="PROSITE" id="PS50011">
    <property type="entry name" value="PROTEIN_KINASE_DOM"/>
    <property type="match status" value="1"/>
</dbReference>
<dbReference type="SUPFAM" id="SSF54236">
    <property type="entry name" value="Ubiquitin-like"/>
    <property type="match status" value="1"/>
</dbReference>
<proteinExistence type="inferred from homology"/>
<dbReference type="InterPro" id="IPR017441">
    <property type="entry name" value="Protein_kinase_ATP_BS"/>
</dbReference>
<evidence type="ECO:0000256" key="2">
    <source>
        <dbReference type="ARBA" id="ARBA00012513"/>
    </source>
</evidence>
<evidence type="ECO:0000313" key="18">
    <source>
        <dbReference type="EMBL" id="KFD55305.1"/>
    </source>
</evidence>
<dbReference type="PROSITE" id="PS00479">
    <property type="entry name" value="ZF_DAG_PE_1"/>
    <property type="match status" value="1"/>
</dbReference>
<dbReference type="InterPro" id="IPR001245">
    <property type="entry name" value="Ser-Thr/Tyr_kinase_cat_dom"/>
</dbReference>
<feature type="region of interest" description="Disordered" evidence="14">
    <location>
        <begin position="198"/>
        <end position="218"/>
    </location>
</feature>
<dbReference type="InterPro" id="IPR008271">
    <property type="entry name" value="Ser/Thr_kinase_AS"/>
</dbReference>
<dbReference type="PROSITE" id="PS00108">
    <property type="entry name" value="PROTEIN_KINASE_ST"/>
    <property type="match status" value="1"/>
</dbReference>
<organism evidence="18 19">
    <name type="scientific">Trichuris suis</name>
    <name type="common">pig whipworm</name>
    <dbReference type="NCBI Taxonomy" id="68888"/>
    <lineage>
        <taxon>Eukaryota</taxon>
        <taxon>Metazoa</taxon>
        <taxon>Ecdysozoa</taxon>
        <taxon>Nematoda</taxon>
        <taxon>Enoplea</taxon>
        <taxon>Dorylaimia</taxon>
        <taxon>Trichinellida</taxon>
        <taxon>Trichuridae</taxon>
        <taxon>Trichuris</taxon>
    </lineage>
</organism>
<dbReference type="SMART" id="SM00109">
    <property type="entry name" value="C1"/>
    <property type="match status" value="1"/>
</dbReference>
<dbReference type="InterPro" id="IPR000719">
    <property type="entry name" value="Prot_kinase_dom"/>
</dbReference>
<dbReference type="Pfam" id="PF02196">
    <property type="entry name" value="RBD"/>
    <property type="match status" value="1"/>
</dbReference>
<dbReference type="PROSITE" id="PS50898">
    <property type="entry name" value="RBD"/>
    <property type="match status" value="1"/>
</dbReference>
<feature type="domain" description="RBD" evidence="17">
    <location>
        <begin position="221"/>
        <end position="298"/>
    </location>
</feature>
<feature type="domain" description="Protein kinase" evidence="15">
    <location>
        <begin position="523"/>
        <end position="785"/>
    </location>
</feature>
<evidence type="ECO:0000256" key="1">
    <source>
        <dbReference type="ARBA" id="ARBA00010507"/>
    </source>
</evidence>
<keyword evidence="3" id="KW-0723">Serine/threonine-protein kinase</keyword>
<dbReference type="PANTHER" id="PTHR44329:SF262">
    <property type="entry name" value="RAF HOMOLOG SERINE_THREONINE-PROTEIN KINASE RAF"/>
    <property type="match status" value="1"/>
</dbReference>
<dbReference type="GO" id="GO:0004709">
    <property type="term" value="F:MAP kinase kinase kinase activity"/>
    <property type="evidence" value="ECO:0007669"/>
    <property type="project" value="TreeGrafter"/>
</dbReference>
<sequence>MSALTAGISQSLSTFGIAEIGAVSSELSEKILEIRSFIKSTQECIRELNDRFAGDRNPKSIFLDHFRFDLPASLGNSSNACTIEWLPFPNWRSFIQQTQWKPCCVSFANLSAAEYQQLTEHLHQLQQTEQRLLSLAGDSTDASEPSTYSSEAFEELPTLENGGSSAFKYDSVFSGGSSHQLQQSHVGSLTPVQSPSVFLSARTPSSSSGRTSPSCSHRRPKLLKVHLPFDQHSTVEVKSGVTLREKIGQILTKRNMTYTVSPSVCTVTKGPSVDDEIVSWATDVGTLEDCEELWVHITIPLFMSIRHRFMRKSFFTLTYCDICMKPIWLQGYRCDWCNVKFHQKCWSKVPTFCEQIGRMRPEELTNVISRLSNGEKILFDPDLTSSERDLVGDVLMEAIHDVVPSSSRVPRRSGGIYVRQPVMPLMSRSESFSHYRSRSTSAPDINEPLKKDEDHLTGEVNRILTAHTLQDGHGCGIDPRLPSVAATYLTAESGPGHRIFLADKRQLYKRESLEGWEIPACEVRFGRKIGSGSFGTVYKGHWFGPVAIKKLNIGEPGPAQLQAFKNEVAVLKKTRHVNILLFMGWVREPHLAIVTQWCEGSSLYKHLHVNEPRTEFSVYQIVDIAKQTAQGMDYLHSKNIIHRDLKSNNIFLTDDWTVKVGDFGLATVKTRWSGSQQSNQPTGSILWMAAEVIRMEVTNPYSHQSDVYSYGIVLFELTSNQLPYAHINNKDQILFMVGRGFLKPDLNRLRPDVPNALRKLIETCIRFQPSERPEMKKILGALESISRSLPKLQRSTSEPQLYRSHFDATDLLYPALSPKTPAVGQRSSAAFPFSSTAGTTANMT</sequence>
<keyword evidence="6 13" id="KW-0547">Nucleotide-binding</keyword>
<dbReference type="CDD" id="cd14062">
    <property type="entry name" value="STKc_Raf"/>
    <property type="match status" value="1"/>
</dbReference>
<feature type="domain" description="Phorbol-ester/DAG-type" evidence="16">
    <location>
        <begin position="306"/>
        <end position="353"/>
    </location>
</feature>
<dbReference type="Pfam" id="PF07714">
    <property type="entry name" value="PK_Tyr_Ser-Thr"/>
    <property type="match status" value="1"/>
</dbReference>
<dbReference type="PROSITE" id="PS00107">
    <property type="entry name" value="PROTEIN_KINASE_ATP"/>
    <property type="match status" value="1"/>
</dbReference>
<dbReference type="PROSITE" id="PS50081">
    <property type="entry name" value="ZF_DAG_PE_2"/>
    <property type="match status" value="1"/>
</dbReference>
<evidence type="ECO:0000256" key="4">
    <source>
        <dbReference type="ARBA" id="ARBA00022679"/>
    </source>
</evidence>
<evidence type="ECO:0000259" key="17">
    <source>
        <dbReference type="PROSITE" id="PS50898"/>
    </source>
</evidence>
<dbReference type="Gene3D" id="3.30.200.20">
    <property type="entry name" value="Phosphorylase Kinase, domain 1"/>
    <property type="match status" value="1"/>
</dbReference>
<dbReference type="GO" id="GO:0006950">
    <property type="term" value="P:response to stress"/>
    <property type="evidence" value="ECO:0007669"/>
    <property type="project" value="UniProtKB-ARBA"/>
</dbReference>
<reference evidence="18 19" key="1">
    <citation type="journal article" date="2014" name="Nat. Genet.">
        <title>Genome and transcriptome of the porcine whipworm Trichuris suis.</title>
        <authorList>
            <person name="Jex A.R."/>
            <person name="Nejsum P."/>
            <person name="Schwarz E.M."/>
            <person name="Hu L."/>
            <person name="Young N.D."/>
            <person name="Hall R.S."/>
            <person name="Korhonen P.K."/>
            <person name="Liao S."/>
            <person name="Thamsborg S."/>
            <person name="Xia J."/>
            <person name="Xu P."/>
            <person name="Wang S."/>
            <person name="Scheerlinck J.P."/>
            <person name="Hofmann A."/>
            <person name="Sternberg P.W."/>
            <person name="Wang J."/>
            <person name="Gasser R.B."/>
        </authorList>
    </citation>
    <scope>NUCLEOTIDE SEQUENCE [LARGE SCALE GENOMIC DNA]</scope>
    <source>
        <strain evidence="18">DCEP-RM93M</strain>
    </source>
</reference>
<dbReference type="PANTHER" id="PTHR44329">
    <property type="entry name" value="SERINE/THREONINE-PROTEIN KINASE TNNI3K-RELATED"/>
    <property type="match status" value="1"/>
</dbReference>
<keyword evidence="9 13" id="KW-0067">ATP-binding</keyword>
<comment type="similarity">
    <text evidence="1">Belongs to the protein kinase superfamily. TKL Ser/Thr protein kinase family. RAF subfamily.</text>
</comment>
<dbReference type="EMBL" id="KL363201">
    <property type="protein sequence ID" value="KFD55305.1"/>
    <property type="molecule type" value="Genomic_DNA"/>
</dbReference>
<evidence type="ECO:0000256" key="3">
    <source>
        <dbReference type="ARBA" id="ARBA00022527"/>
    </source>
</evidence>
<evidence type="ECO:0000256" key="5">
    <source>
        <dbReference type="ARBA" id="ARBA00022723"/>
    </source>
</evidence>
<dbReference type="Gene3D" id="3.30.60.20">
    <property type="match status" value="1"/>
</dbReference>
<keyword evidence="7" id="KW-0418">Kinase</keyword>
<evidence type="ECO:0000256" key="12">
    <source>
        <dbReference type="ARBA" id="ARBA00079172"/>
    </source>
</evidence>
<evidence type="ECO:0000256" key="10">
    <source>
        <dbReference type="ARBA" id="ARBA00064215"/>
    </source>
</evidence>
<keyword evidence="8" id="KW-0862">Zinc</keyword>
<gene>
    <name evidence="18" type="ORF">M513_03946</name>
</gene>
<name>A0A085MDK9_9BILA</name>
<evidence type="ECO:0000256" key="6">
    <source>
        <dbReference type="ARBA" id="ARBA00022741"/>
    </source>
</evidence>
<feature type="binding site" evidence="13">
    <location>
        <position position="550"/>
    </location>
    <ligand>
        <name>ATP</name>
        <dbReference type="ChEBI" id="CHEBI:30616"/>
    </ligand>
</feature>
<evidence type="ECO:0000256" key="7">
    <source>
        <dbReference type="ARBA" id="ARBA00022777"/>
    </source>
</evidence>
<dbReference type="Gene3D" id="3.10.20.90">
    <property type="entry name" value="Phosphatidylinositol 3-kinase Catalytic Subunit, Chain A, domain 1"/>
    <property type="match status" value="1"/>
</dbReference>
<evidence type="ECO:0000256" key="13">
    <source>
        <dbReference type="PROSITE-ProRule" id="PRU10141"/>
    </source>
</evidence>
<dbReference type="AlphaFoldDB" id="A0A085MDK9"/>
<dbReference type="SUPFAM" id="SSF56112">
    <property type="entry name" value="Protein kinase-like (PK-like)"/>
    <property type="match status" value="1"/>
</dbReference>
<dbReference type="InterPro" id="IPR029071">
    <property type="entry name" value="Ubiquitin-like_domsf"/>
</dbReference>
<dbReference type="InterPro" id="IPR002219">
    <property type="entry name" value="PKC_DAG/PE"/>
</dbReference>
<dbReference type="GO" id="GO:0005524">
    <property type="term" value="F:ATP binding"/>
    <property type="evidence" value="ECO:0007669"/>
    <property type="project" value="UniProtKB-UniRule"/>
</dbReference>
<dbReference type="SMART" id="SM00455">
    <property type="entry name" value="RBD"/>
    <property type="match status" value="1"/>
</dbReference>
<comment type="subunit">
    <text evidence="10">Interacts with cdf-1 in a zinc-dependent manner which promotes its activity.</text>
</comment>
<evidence type="ECO:0000313" key="19">
    <source>
        <dbReference type="Proteomes" id="UP000030764"/>
    </source>
</evidence>
<evidence type="ECO:0000259" key="15">
    <source>
        <dbReference type="PROSITE" id="PS50011"/>
    </source>
</evidence>
<keyword evidence="5" id="KW-0479">Metal-binding</keyword>
<protein>
    <recommendedName>
        <fullName evidence="11">Raf homolog serine/threonine-protein kinase</fullName>
        <ecNumber evidence="2">2.7.11.1</ecNumber>
    </recommendedName>
    <alternativeName>
        <fullName evidence="12">Abnormal cell lineage protein 45</fullName>
    </alternativeName>
</protein>
<dbReference type="CDD" id="cd20811">
    <property type="entry name" value="C1_Raf"/>
    <property type="match status" value="1"/>
</dbReference>
<dbReference type="CDD" id="cd01816">
    <property type="entry name" value="RBD_RAF"/>
    <property type="match status" value="1"/>
</dbReference>
<dbReference type="EC" id="2.7.11.1" evidence="2"/>
<dbReference type="SUPFAM" id="SSF57889">
    <property type="entry name" value="Cysteine-rich domain"/>
    <property type="match status" value="1"/>
</dbReference>
<evidence type="ECO:0000256" key="8">
    <source>
        <dbReference type="ARBA" id="ARBA00022833"/>
    </source>
</evidence>
<evidence type="ECO:0000256" key="9">
    <source>
        <dbReference type="ARBA" id="ARBA00022840"/>
    </source>
</evidence>
<keyword evidence="19" id="KW-1185">Reference proteome</keyword>
<keyword evidence="4" id="KW-0808">Transferase</keyword>
<dbReference type="Pfam" id="PF00130">
    <property type="entry name" value="C1_1"/>
    <property type="match status" value="1"/>
</dbReference>
<dbReference type="GO" id="GO:0046872">
    <property type="term" value="F:metal ion binding"/>
    <property type="evidence" value="ECO:0007669"/>
    <property type="project" value="UniProtKB-KW"/>
</dbReference>
<dbReference type="Proteomes" id="UP000030764">
    <property type="component" value="Unassembled WGS sequence"/>
</dbReference>
<evidence type="ECO:0000256" key="14">
    <source>
        <dbReference type="SAM" id="MobiDB-lite"/>
    </source>
</evidence>
<dbReference type="InterPro" id="IPR046349">
    <property type="entry name" value="C1-like_sf"/>
</dbReference>
<dbReference type="Gene3D" id="1.10.510.10">
    <property type="entry name" value="Transferase(Phosphotransferase) domain 1"/>
    <property type="match status" value="1"/>
</dbReference>
<accession>A0A085MDK9</accession>
<dbReference type="InterPro" id="IPR011009">
    <property type="entry name" value="Kinase-like_dom_sf"/>
</dbReference>
<feature type="compositionally biased region" description="Low complexity" evidence="14">
    <location>
        <begin position="200"/>
        <end position="215"/>
    </location>
</feature>
<dbReference type="SMART" id="SM00220">
    <property type="entry name" value="S_TKc"/>
    <property type="match status" value="1"/>
</dbReference>
<dbReference type="FunFam" id="3.30.200.20:FF:000024">
    <property type="entry name" value="B-Raf proto-oncogene serine/threonine-protein kinase"/>
    <property type="match status" value="1"/>
</dbReference>
<evidence type="ECO:0000259" key="16">
    <source>
        <dbReference type="PROSITE" id="PS50081"/>
    </source>
</evidence>
<dbReference type="InterPro" id="IPR051681">
    <property type="entry name" value="Ser/Thr_Kinases-Pseudokinases"/>
</dbReference>
<dbReference type="InterPro" id="IPR003116">
    <property type="entry name" value="RBD_dom"/>
</dbReference>
<evidence type="ECO:0000256" key="11">
    <source>
        <dbReference type="ARBA" id="ARBA00070327"/>
    </source>
</evidence>